<dbReference type="PANTHER" id="PTHR48013:SF9">
    <property type="entry name" value="DUAL SPECIFICITY MITOGEN-ACTIVATED PROTEIN KINASE KINASE 5"/>
    <property type="match status" value="1"/>
</dbReference>
<evidence type="ECO:0000256" key="9">
    <source>
        <dbReference type="ARBA" id="ARBA00051693"/>
    </source>
</evidence>
<comment type="similarity">
    <text evidence="5">Belongs to the protein kinase superfamily. STE Ser/Thr protein kinase family. MAP kinase kinase subfamily.</text>
</comment>
<dbReference type="PROSITE" id="PS50011">
    <property type="entry name" value="PROTEIN_KINASE_DOM"/>
    <property type="match status" value="1"/>
</dbReference>
<comment type="caution">
    <text evidence="11">The sequence shown here is derived from an EMBL/GenBank/DDBJ whole genome shotgun (WGS) entry which is preliminary data.</text>
</comment>
<dbReference type="InterPro" id="IPR011009">
    <property type="entry name" value="Kinase-like_dom_sf"/>
</dbReference>
<evidence type="ECO:0000256" key="2">
    <source>
        <dbReference type="ARBA" id="ARBA00022741"/>
    </source>
</evidence>
<evidence type="ECO:0000256" key="1">
    <source>
        <dbReference type="ARBA" id="ARBA00022679"/>
    </source>
</evidence>
<dbReference type="Proteomes" id="UP001461498">
    <property type="component" value="Unassembled WGS sequence"/>
</dbReference>
<dbReference type="GO" id="GO:0004708">
    <property type="term" value="F:MAP kinase kinase activity"/>
    <property type="evidence" value="ECO:0007669"/>
    <property type="project" value="UniProtKB-EC"/>
</dbReference>
<comment type="catalytic activity">
    <reaction evidence="9">
        <text>L-tyrosyl-[protein] + ATP = O-phospho-L-tyrosyl-[protein] + ADP + H(+)</text>
        <dbReference type="Rhea" id="RHEA:10596"/>
        <dbReference type="Rhea" id="RHEA-COMP:10136"/>
        <dbReference type="Rhea" id="RHEA-COMP:20101"/>
        <dbReference type="ChEBI" id="CHEBI:15378"/>
        <dbReference type="ChEBI" id="CHEBI:30616"/>
        <dbReference type="ChEBI" id="CHEBI:46858"/>
        <dbReference type="ChEBI" id="CHEBI:61978"/>
        <dbReference type="ChEBI" id="CHEBI:456216"/>
        <dbReference type="EC" id="2.7.12.2"/>
    </reaction>
</comment>
<keyword evidence="3" id="KW-0418">Kinase</keyword>
<dbReference type="EC" id="2.7.12.2" evidence="6"/>
<dbReference type="AlphaFoldDB" id="A0AAW1CG85"/>
<evidence type="ECO:0000259" key="10">
    <source>
        <dbReference type="PROSITE" id="PS50011"/>
    </source>
</evidence>
<dbReference type="PANTHER" id="PTHR48013">
    <property type="entry name" value="DUAL SPECIFICITY MITOGEN-ACTIVATED PROTEIN KINASE KINASE 5-RELATED"/>
    <property type="match status" value="1"/>
</dbReference>
<accession>A0AAW1CG85</accession>
<evidence type="ECO:0000256" key="7">
    <source>
        <dbReference type="ARBA" id="ARBA00049014"/>
    </source>
</evidence>
<evidence type="ECO:0000256" key="6">
    <source>
        <dbReference type="ARBA" id="ARBA00038999"/>
    </source>
</evidence>
<keyword evidence="4" id="KW-0067">ATP-binding</keyword>
<proteinExistence type="inferred from homology"/>
<evidence type="ECO:0000313" key="12">
    <source>
        <dbReference type="Proteomes" id="UP001461498"/>
    </source>
</evidence>
<evidence type="ECO:0000256" key="5">
    <source>
        <dbReference type="ARBA" id="ARBA00038035"/>
    </source>
</evidence>
<organism evidence="11 12">
    <name type="scientific">Rhynocoris fuscipes</name>
    <dbReference type="NCBI Taxonomy" id="488301"/>
    <lineage>
        <taxon>Eukaryota</taxon>
        <taxon>Metazoa</taxon>
        <taxon>Ecdysozoa</taxon>
        <taxon>Arthropoda</taxon>
        <taxon>Hexapoda</taxon>
        <taxon>Insecta</taxon>
        <taxon>Pterygota</taxon>
        <taxon>Neoptera</taxon>
        <taxon>Paraneoptera</taxon>
        <taxon>Hemiptera</taxon>
        <taxon>Heteroptera</taxon>
        <taxon>Panheteroptera</taxon>
        <taxon>Cimicomorpha</taxon>
        <taxon>Reduviidae</taxon>
        <taxon>Harpactorinae</taxon>
        <taxon>Harpactorini</taxon>
        <taxon>Rhynocoris</taxon>
    </lineage>
</organism>
<comment type="catalytic activity">
    <reaction evidence="8">
        <text>L-threonyl-[protein] + ATP = O-phospho-L-threonyl-[protein] + ADP + H(+)</text>
        <dbReference type="Rhea" id="RHEA:46608"/>
        <dbReference type="Rhea" id="RHEA-COMP:11060"/>
        <dbReference type="Rhea" id="RHEA-COMP:11605"/>
        <dbReference type="ChEBI" id="CHEBI:15378"/>
        <dbReference type="ChEBI" id="CHEBI:30013"/>
        <dbReference type="ChEBI" id="CHEBI:30616"/>
        <dbReference type="ChEBI" id="CHEBI:61977"/>
        <dbReference type="ChEBI" id="CHEBI:456216"/>
        <dbReference type="EC" id="2.7.12.2"/>
    </reaction>
</comment>
<sequence length="63" mass="6902">MVHRDIKPANVLANSKGEVKISDFGVAKTFSGEDLKTLSAQGSVPYMSPERIQQQPYSFSSDI</sequence>
<evidence type="ECO:0000313" key="11">
    <source>
        <dbReference type="EMBL" id="KAK9496373.1"/>
    </source>
</evidence>
<keyword evidence="2" id="KW-0547">Nucleotide-binding</keyword>
<name>A0AAW1CG85_9HEMI</name>
<evidence type="ECO:0000256" key="3">
    <source>
        <dbReference type="ARBA" id="ARBA00022777"/>
    </source>
</evidence>
<comment type="catalytic activity">
    <reaction evidence="7">
        <text>L-seryl-[protein] + ATP = O-phospho-L-seryl-[protein] + ADP + H(+)</text>
        <dbReference type="Rhea" id="RHEA:17989"/>
        <dbReference type="Rhea" id="RHEA-COMP:9863"/>
        <dbReference type="Rhea" id="RHEA-COMP:11604"/>
        <dbReference type="ChEBI" id="CHEBI:15378"/>
        <dbReference type="ChEBI" id="CHEBI:29999"/>
        <dbReference type="ChEBI" id="CHEBI:30616"/>
        <dbReference type="ChEBI" id="CHEBI:83421"/>
        <dbReference type="ChEBI" id="CHEBI:456216"/>
        <dbReference type="EC" id="2.7.12.2"/>
    </reaction>
</comment>
<reference evidence="11 12" key="1">
    <citation type="submission" date="2022-12" db="EMBL/GenBank/DDBJ databases">
        <title>Chromosome-level genome assembly of true bugs.</title>
        <authorList>
            <person name="Ma L."/>
            <person name="Li H."/>
        </authorList>
    </citation>
    <scope>NUCLEOTIDE SEQUENCE [LARGE SCALE GENOMIC DNA]</scope>
    <source>
        <strain evidence="11">Lab_2022b</strain>
    </source>
</reference>
<evidence type="ECO:0000256" key="4">
    <source>
        <dbReference type="ARBA" id="ARBA00022840"/>
    </source>
</evidence>
<dbReference type="GO" id="GO:0005524">
    <property type="term" value="F:ATP binding"/>
    <property type="evidence" value="ECO:0007669"/>
    <property type="project" value="UniProtKB-KW"/>
</dbReference>
<keyword evidence="1" id="KW-0808">Transferase</keyword>
<dbReference type="Pfam" id="PF00069">
    <property type="entry name" value="Pkinase"/>
    <property type="match status" value="1"/>
</dbReference>
<dbReference type="SUPFAM" id="SSF56112">
    <property type="entry name" value="Protein kinase-like (PK-like)"/>
    <property type="match status" value="1"/>
</dbReference>
<keyword evidence="12" id="KW-1185">Reference proteome</keyword>
<dbReference type="EMBL" id="JAPXFL010000087">
    <property type="protein sequence ID" value="KAK9496373.1"/>
    <property type="molecule type" value="Genomic_DNA"/>
</dbReference>
<protein>
    <recommendedName>
        <fullName evidence="6">mitogen-activated protein kinase kinase</fullName>
        <ecNumber evidence="6">2.7.12.2</ecNumber>
    </recommendedName>
</protein>
<dbReference type="Gene3D" id="1.10.510.10">
    <property type="entry name" value="Transferase(Phosphotransferase) domain 1"/>
    <property type="match status" value="1"/>
</dbReference>
<gene>
    <name evidence="11" type="ORF">O3M35_013324</name>
</gene>
<evidence type="ECO:0000256" key="8">
    <source>
        <dbReference type="ARBA" id="ARBA00049299"/>
    </source>
</evidence>
<feature type="domain" description="Protein kinase" evidence="10">
    <location>
        <begin position="1"/>
        <end position="63"/>
    </location>
</feature>
<dbReference type="InterPro" id="IPR000719">
    <property type="entry name" value="Prot_kinase_dom"/>
</dbReference>